<dbReference type="PANTHER" id="PTHR35174:SF3">
    <property type="entry name" value="BLL7171 PROTEIN"/>
    <property type="match status" value="1"/>
</dbReference>
<sequence length="112" mass="12203">MMLFHSEPTPDLTPTPEQIQAEVKAWQDWMKSIDAQGKLKNPGEALGFEGKIMHPDGAITDGPYAEVKEIVGGFIIVCSETIQDAIKLAEGCPALENGGKVEVRDIMNFEGM</sequence>
<organism evidence="3 4">
    <name type="scientific">Aquimarina hainanensis</name>
    <dbReference type="NCBI Taxonomy" id="1578017"/>
    <lineage>
        <taxon>Bacteria</taxon>
        <taxon>Pseudomonadati</taxon>
        <taxon>Bacteroidota</taxon>
        <taxon>Flavobacteriia</taxon>
        <taxon>Flavobacteriales</taxon>
        <taxon>Flavobacteriaceae</taxon>
        <taxon>Aquimarina</taxon>
    </lineage>
</organism>
<dbReference type="SUPFAM" id="SSF54909">
    <property type="entry name" value="Dimeric alpha+beta barrel"/>
    <property type="match status" value="1"/>
</dbReference>
<evidence type="ECO:0000313" key="3">
    <source>
        <dbReference type="EMBL" id="MFD2590203.1"/>
    </source>
</evidence>
<dbReference type="Pfam" id="PF03795">
    <property type="entry name" value="YCII"/>
    <property type="match status" value="1"/>
</dbReference>
<comment type="caution">
    <text evidence="3">The sequence shown here is derived from an EMBL/GenBank/DDBJ whole genome shotgun (WGS) entry which is preliminary data.</text>
</comment>
<evidence type="ECO:0000259" key="2">
    <source>
        <dbReference type="Pfam" id="PF03795"/>
    </source>
</evidence>
<evidence type="ECO:0000313" key="4">
    <source>
        <dbReference type="Proteomes" id="UP001597459"/>
    </source>
</evidence>
<name>A0ABW5N4T1_9FLAO</name>
<comment type="similarity">
    <text evidence="1">Belongs to the YciI family.</text>
</comment>
<dbReference type="InterPro" id="IPR011008">
    <property type="entry name" value="Dimeric_a/b-barrel"/>
</dbReference>
<dbReference type="InterPro" id="IPR005545">
    <property type="entry name" value="YCII"/>
</dbReference>
<protein>
    <submittedName>
        <fullName evidence="3">YciI family protein</fullName>
    </submittedName>
</protein>
<reference evidence="4" key="1">
    <citation type="journal article" date="2019" name="Int. J. Syst. Evol. Microbiol.">
        <title>The Global Catalogue of Microorganisms (GCM) 10K type strain sequencing project: providing services to taxonomists for standard genome sequencing and annotation.</title>
        <authorList>
            <consortium name="The Broad Institute Genomics Platform"/>
            <consortium name="The Broad Institute Genome Sequencing Center for Infectious Disease"/>
            <person name="Wu L."/>
            <person name="Ma J."/>
        </authorList>
    </citation>
    <scope>NUCLEOTIDE SEQUENCE [LARGE SCALE GENOMIC DNA]</scope>
    <source>
        <strain evidence="4">KCTC 42423</strain>
    </source>
</reference>
<gene>
    <name evidence="3" type="ORF">ACFSTE_05125</name>
</gene>
<proteinExistence type="inferred from homology"/>
<dbReference type="EMBL" id="JBHULX010000003">
    <property type="protein sequence ID" value="MFD2590203.1"/>
    <property type="molecule type" value="Genomic_DNA"/>
</dbReference>
<dbReference type="Proteomes" id="UP001597459">
    <property type="component" value="Unassembled WGS sequence"/>
</dbReference>
<dbReference type="Gene3D" id="3.30.70.1060">
    <property type="entry name" value="Dimeric alpha+beta barrel"/>
    <property type="match status" value="1"/>
</dbReference>
<feature type="domain" description="YCII-related" evidence="2">
    <location>
        <begin position="9"/>
        <end position="109"/>
    </location>
</feature>
<dbReference type="PANTHER" id="PTHR35174">
    <property type="entry name" value="BLL7171 PROTEIN-RELATED"/>
    <property type="match status" value="1"/>
</dbReference>
<keyword evidence="4" id="KW-1185">Reference proteome</keyword>
<evidence type="ECO:0000256" key="1">
    <source>
        <dbReference type="ARBA" id="ARBA00007689"/>
    </source>
</evidence>
<dbReference type="RefSeq" id="WP_378255631.1">
    <property type="nucleotide sequence ID" value="NZ_JBHSJV010000001.1"/>
</dbReference>
<accession>A0ABW5N4T1</accession>